<dbReference type="EMBL" id="CP003364">
    <property type="protein sequence ID" value="AGA27262.1"/>
    <property type="molecule type" value="Genomic_DNA"/>
</dbReference>
<dbReference type="Proteomes" id="UP000010798">
    <property type="component" value="Chromosome"/>
</dbReference>
<accession>L0DDC8</accession>
<dbReference type="eggNOG" id="ENOG502ZG4K">
    <property type="taxonomic scope" value="Bacteria"/>
</dbReference>
<dbReference type="HOGENOM" id="CLU_1863826_0_0_0"/>
<protein>
    <recommendedName>
        <fullName evidence="3">Glycosyl hydrolases family 2 sugar binding domain-containing protein</fullName>
    </recommendedName>
</protein>
<evidence type="ECO:0008006" key="3">
    <source>
        <dbReference type="Google" id="ProtNLM"/>
    </source>
</evidence>
<dbReference type="RefSeq" id="WP_015246411.1">
    <property type="nucleotide sequence ID" value="NC_019892.1"/>
</dbReference>
<dbReference type="AlphaFoldDB" id="L0DDC8"/>
<dbReference type="KEGG" id="saci:Sinac_2978"/>
<sequence length="137" mass="15098">MPEHWIRLRGGWEWQTGAADADVAIKRPVTLPIEWPVVGQAGPVRLLRRFGCPPIDPLRESLTLRLEKVPGLLAVQLNGHVLEGPLDETLTFRLAPESIGPLLAKNLLILEVDPTRATRPGETWGQIALIVDAPKRG</sequence>
<keyword evidence="2" id="KW-1185">Reference proteome</keyword>
<name>L0DDC8_SINAD</name>
<dbReference type="OrthoDB" id="288938at2"/>
<dbReference type="STRING" id="886293.Sinac_2978"/>
<evidence type="ECO:0000313" key="1">
    <source>
        <dbReference type="EMBL" id="AGA27262.1"/>
    </source>
</evidence>
<reference evidence="1 2" key="1">
    <citation type="submission" date="2012-02" db="EMBL/GenBank/DDBJ databases">
        <title>Complete sequence of chromosome of Singulisphaera acidiphila DSM 18658.</title>
        <authorList>
            <consortium name="US DOE Joint Genome Institute (JGI-PGF)"/>
            <person name="Lucas S."/>
            <person name="Copeland A."/>
            <person name="Lapidus A."/>
            <person name="Glavina del Rio T."/>
            <person name="Dalin E."/>
            <person name="Tice H."/>
            <person name="Bruce D."/>
            <person name="Goodwin L."/>
            <person name="Pitluck S."/>
            <person name="Peters L."/>
            <person name="Ovchinnikova G."/>
            <person name="Chertkov O."/>
            <person name="Kyrpides N."/>
            <person name="Mavromatis K."/>
            <person name="Ivanova N."/>
            <person name="Brettin T."/>
            <person name="Detter J.C."/>
            <person name="Han C."/>
            <person name="Larimer F."/>
            <person name="Land M."/>
            <person name="Hauser L."/>
            <person name="Markowitz V."/>
            <person name="Cheng J.-F."/>
            <person name="Hugenholtz P."/>
            <person name="Woyke T."/>
            <person name="Wu D."/>
            <person name="Tindall B."/>
            <person name="Pomrenke H."/>
            <person name="Brambilla E."/>
            <person name="Klenk H.-P."/>
            <person name="Eisen J.A."/>
        </authorList>
    </citation>
    <scope>NUCLEOTIDE SEQUENCE [LARGE SCALE GENOMIC DNA]</scope>
    <source>
        <strain evidence="2">ATCC BAA-1392 / DSM 18658 / VKM B-2454 / MOB10</strain>
    </source>
</reference>
<evidence type="ECO:0000313" key="2">
    <source>
        <dbReference type="Proteomes" id="UP000010798"/>
    </source>
</evidence>
<proteinExistence type="predicted"/>
<organism evidence="1 2">
    <name type="scientific">Singulisphaera acidiphila (strain ATCC BAA-1392 / DSM 18658 / VKM B-2454 / MOB10)</name>
    <dbReference type="NCBI Taxonomy" id="886293"/>
    <lineage>
        <taxon>Bacteria</taxon>
        <taxon>Pseudomonadati</taxon>
        <taxon>Planctomycetota</taxon>
        <taxon>Planctomycetia</taxon>
        <taxon>Isosphaerales</taxon>
        <taxon>Isosphaeraceae</taxon>
        <taxon>Singulisphaera</taxon>
    </lineage>
</organism>
<gene>
    <name evidence="1" type="ordered locus">Sinac_2978</name>
</gene>